<dbReference type="GO" id="GO:0008270">
    <property type="term" value="F:zinc ion binding"/>
    <property type="evidence" value="ECO:0007669"/>
    <property type="project" value="InterPro"/>
</dbReference>
<keyword evidence="4" id="KW-1185">Reference proteome</keyword>
<name>A0A1W1WYW1_9BACT</name>
<dbReference type="GO" id="GO:0006355">
    <property type="term" value="P:regulation of DNA-templated transcription"/>
    <property type="evidence" value="ECO:0007669"/>
    <property type="project" value="InterPro"/>
</dbReference>
<dbReference type="Gene3D" id="1.10.10.1550">
    <property type="entry name" value="ROS/MUCR transcriptional regulator protein"/>
    <property type="match status" value="1"/>
</dbReference>
<reference evidence="3 4" key="1">
    <citation type="submission" date="2017-04" db="EMBL/GenBank/DDBJ databases">
        <authorList>
            <person name="Afonso C.L."/>
            <person name="Miller P.J."/>
            <person name="Scott M.A."/>
            <person name="Spackman E."/>
            <person name="Goraichik I."/>
            <person name="Dimitrov K.M."/>
            <person name="Suarez D.L."/>
            <person name="Swayne D.E."/>
        </authorList>
    </citation>
    <scope>NUCLEOTIDE SEQUENCE [LARGE SCALE GENOMIC DNA]</scope>
    <source>
        <strain evidence="3 4">DSM 13146</strain>
    </source>
</reference>
<dbReference type="GO" id="GO:0003677">
    <property type="term" value="F:DNA binding"/>
    <property type="evidence" value="ECO:0007669"/>
    <property type="project" value="InterPro"/>
</dbReference>
<evidence type="ECO:0000313" key="4">
    <source>
        <dbReference type="Proteomes" id="UP000192783"/>
    </source>
</evidence>
<dbReference type="OrthoDB" id="9809693at2"/>
<dbReference type="InterPro" id="IPR008807">
    <property type="entry name" value="ROS_MUCR"/>
</dbReference>
<comment type="similarity">
    <text evidence="1">Belongs to the ros/MucR family.</text>
</comment>
<organism evidence="3 4">
    <name type="scientific">Desulfacinum hydrothermale DSM 13146</name>
    <dbReference type="NCBI Taxonomy" id="1121390"/>
    <lineage>
        <taxon>Bacteria</taxon>
        <taxon>Pseudomonadati</taxon>
        <taxon>Thermodesulfobacteriota</taxon>
        <taxon>Syntrophobacteria</taxon>
        <taxon>Syntrophobacterales</taxon>
        <taxon>Syntrophobacteraceae</taxon>
        <taxon>Desulfacinum</taxon>
    </lineage>
</organism>
<dbReference type="AlphaFoldDB" id="A0A1W1WYW1"/>
<proteinExistence type="inferred from homology"/>
<dbReference type="InterPro" id="IPR041920">
    <property type="entry name" value="ROS/MUCR_sf"/>
</dbReference>
<feature type="region of interest" description="Disordered" evidence="2">
    <location>
        <begin position="41"/>
        <end position="72"/>
    </location>
</feature>
<dbReference type="STRING" id="1121390.SAMN02746041_00124"/>
<dbReference type="RefSeq" id="WP_084055607.1">
    <property type="nucleotide sequence ID" value="NZ_FWXF01000001.1"/>
</dbReference>
<protein>
    <submittedName>
        <fullName evidence="3">Transcriptional regulator, MucR family</fullName>
    </submittedName>
</protein>
<feature type="region of interest" description="Disordered" evidence="2">
    <location>
        <begin position="126"/>
        <end position="153"/>
    </location>
</feature>
<evidence type="ECO:0000256" key="2">
    <source>
        <dbReference type="SAM" id="MobiDB-lite"/>
    </source>
</evidence>
<gene>
    <name evidence="3" type="ORF">SAMN02746041_00124</name>
</gene>
<feature type="compositionally biased region" description="Basic and acidic residues" evidence="2">
    <location>
        <begin position="136"/>
        <end position="146"/>
    </location>
</feature>
<dbReference type="EMBL" id="FWXF01000001">
    <property type="protein sequence ID" value="SMC16628.1"/>
    <property type="molecule type" value="Genomic_DNA"/>
</dbReference>
<accession>A0A1W1WYW1</accession>
<evidence type="ECO:0000256" key="1">
    <source>
        <dbReference type="ARBA" id="ARBA00007031"/>
    </source>
</evidence>
<dbReference type="Pfam" id="PF05443">
    <property type="entry name" value="ROS_MUCR"/>
    <property type="match status" value="1"/>
</dbReference>
<evidence type="ECO:0000313" key="3">
    <source>
        <dbReference type="EMBL" id="SMC16628.1"/>
    </source>
</evidence>
<dbReference type="Proteomes" id="UP000192783">
    <property type="component" value="Unassembled WGS sequence"/>
</dbReference>
<sequence length="153" mass="17256">MAKKILEMCVQIVTAQASAAVMSTEEIEEALKKTFQTLQELQTREESQEAPVSEWPSDEAKEPAARAAMDPKSSIGENSVVCLECGAEFRQITANHLRSHGLTPREYKKKWGFRLKDSLAAKVLTRSRSAAAKKRGIPDKLREYHEARRKQKK</sequence>